<dbReference type="RefSeq" id="WP_011723037.1">
    <property type="nucleotide sequence ID" value="NC_008593.1"/>
</dbReference>
<dbReference type="eggNOG" id="COG0840">
    <property type="taxonomic scope" value="Bacteria"/>
</dbReference>
<dbReference type="PANTHER" id="PTHR32089">
    <property type="entry name" value="METHYL-ACCEPTING CHEMOTAXIS PROTEIN MCPB"/>
    <property type="match status" value="1"/>
</dbReference>
<sequence>MFKCSQIKSQLKDIVSHFKKCDELALENEEKKIDNSDVSSIIKILKGILYGAKSVKIIIKGILNITTYISNFNVRLNYQSEELTDISNILKDSSENLLSAMEECSASINESASSIASNSDAISIIADNSKKVSKSLDENDKILKNMNMANEDIINNSKVMSESMENLSSIIKNMSEIVAGIDKTASDTNLLALNASIEAARAGENGKGFAVVAEEIKKLSENTKEQLKFIVDFMKKIEDGYKNSNEGVKNTLKSIDEINEYTNKMSLSFKESKELVEQVTDEITVMSSNMEELTAVSEEIGATVSSISKDTENLASVAEKVGEKSNKIKEISNELEVIENDVSDLSKLTGQLNKIDYFKISNEDLIANLDNAIIAHGKWVDTLKEMANSMDIKPLQIDGQKCGFGHFYHSVKPKNEEILKIWNEVDEIHDKLHGIGHIVMNDIEKNNKKDALNHASEAKKLSEDIINKFDKMKEISNKLTQEGKSVF</sequence>
<evidence type="ECO:0000259" key="4">
    <source>
        <dbReference type="PROSITE" id="PS50111"/>
    </source>
</evidence>
<dbReference type="Gene3D" id="1.20.120.30">
    <property type="entry name" value="Aspartate receptor, ligand-binding domain"/>
    <property type="match status" value="1"/>
</dbReference>
<dbReference type="SMART" id="SM00283">
    <property type="entry name" value="MA"/>
    <property type="match status" value="1"/>
</dbReference>
<dbReference type="Proteomes" id="UP000008220">
    <property type="component" value="Chromosome"/>
</dbReference>
<dbReference type="Pfam" id="PF00015">
    <property type="entry name" value="MCPsignal"/>
    <property type="match status" value="1"/>
</dbReference>
<keyword evidence="1 2" id="KW-0807">Transducer</keyword>
<feature type="coiled-coil region" evidence="3">
    <location>
        <begin position="321"/>
        <end position="348"/>
    </location>
</feature>
<protein>
    <submittedName>
        <fullName evidence="5">Methyl-accepting chemotaxis protein, putative</fullName>
    </submittedName>
</protein>
<evidence type="ECO:0000256" key="1">
    <source>
        <dbReference type="ARBA" id="ARBA00023224"/>
    </source>
</evidence>
<evidence type="ECO:0000313" key="6">
    <source>
        <dbReference type="Proteomes" id="UP000008220"/>
    </source>
</evidence>
<dbReference type="Gene3D" id="1.10.287.950">
    <property type="entry name" value="Methyl-accepting chemotaxis protein"/>
    <property type="match status" value="1"/>
</dbReference>
<dbReference type="STRING" id="386415.NT01CX_0592"/>
<evidence type="ECO:0000313" key="5">
    <source>
        <dbReference type="EMBL" id="ABK61676.1"/>
    </source>
</evidence>
<reference evidence="5 6" key="1">
    <citation type="journal article" date="2006" name="Nat. Biotechnol.">
        <title>The genome and transcriptomes of the anti-tumor agent Clostridium novyi-NT.</title>
        <authorList>
            <person name="Bettegowda C."/>
            <person name="Huang X."/>
            <person name="Lin J."/>
            <person name="Cheong I."/>
            <person name="Kohli M."/>
            <person name="Szabo S.A."/>
            <person name="Zhang X."/>
            <person name="Diaz L.A. Jr."/>
            <person name="Velculescu V.E."/>
            <person name="Parmigiani G."/>
            <person name="Kinzler K.W."/>
            <person name="Vogelstein B."/>
            <person name="Zhou S."/>
        </authorList>
    </citation>
    <scope>NUCLEOTIDE SEQUENCE [LARGE SCALE GENOMIC DNA]</scope>
    <source>
        <strain evidence="5 6">NT</strain>
    </source>
</reference>
<dbReference type="SUPFAM" id="SSF58104">
    <property type="entry name" value="Methyl-accepting chemotaxis protein (MCP) signaling domain"/>
    <property type="match status" value="1"/>
</dbReference>
<dbReference type="KEGG" id="cno:NT01CX_0592"/>
<dbReference type="PANTHER" id="PTHR32089:SF112">
    <property type="entry name" value="LYSOZYME-LIKE PROTEIN-RELATED"/>
    <property type="match status" value="1"/>
</dbReference>
<dbReference type="InterPro" id="IPR004089">
    <property type="entry name" value="MCPsignal_dom"/>
</dbReference>
<keyword evidence="6" id="KW-1185">Reference proteome</keyword>
<dbReference type="GO" id="GO:0007165">
    <property type="term" value="P:signal transduction"/>
    <property type="evidence" value="ECO:0007669"/>
    <property type="project" value="UniProtKB-KW"/>
</dbReference>
<feature type="domain" description="Methyl-accepting transducer" evidence="4">
    <location>
        <begin position="72"/>
        <end position="308"/>
    </location>
</feature>
<dbReference type="Pfam" id="PF13682">
    <property type="entry name" value="CZB"/>
    <property type="match status" value="1"/>
</dbReference>
<dbReference type="EMBL" id="CP000382">
    <property type="protein sequence ID" value="ABK61676.1"/>
    <property type="molecule type" value="Genomic_DNA"/>
</dbReference>
<dbReference type="HOGENOM" id="CLU_556331_0_0_9"/>
<keyword evidence="3" id="KW-0175">Coiled coil</keyword>
<evidence type="ECO:0000256" key="2">
    <source>
        <dbReference type="PROSITE-ProRule" id="PRU00284"/>
    </source>
</evidence>
<gene>
    <name evidence="5" type="ordered locus">NT01CX_0592</name>
</gene>
<dbReference type="InterPro" id="IPR025991">
    <property type="entry name" value="Chemoreceptor_zinc-bind_dom"/>
</dbReference>
<proteinExistence type="predicted"/>
<evidence type="ECO:0000256" key="3">
    <source>
        <dbReference type="SAM" id="Coils"/>
    </source>
</evidence>
<dbReference type="PROSITE" id="PS50111">
    <property type="entry name" value="CHEMOTAXIS_TRANSDUC_2"/>
    <property type="match status" value="1"/>
</dbReference>
<organism evidence="5 6">
    <name type="scientific">Clostridium novyi (strain NT)</name>
    <dbReference type="NCBI Taxonomy" id="386415"/>
    <lineage>
        <taxon>Bacteria</taxon>
        <taxon>Bacillati</taxon>
        <taxon>Bacillota</taxon>
        <taxon>Clostridia</taxon>
        <taxon>Eubacteriales</taxon>
        <taxon>Clostridiaceae</taxon>
        <taxon>Clostridium</taxon>
    </lineage>
</organism>
<accession>A0Q356</accession>
<dbReference type="AlphaFoldDB" id="A0Q356"/>
<dbReference type="PATRIC" id="fig|386415.7.peg.2096"/>
<name>A0Q356_CLONN</name>
<dbReference type="GO" id="GO:0016020">
    <property type="term" value="C:membrane"/>
    <property type="evidence" value="ECO:0007669"/>
    <property type="project" value="InterPro"/>
</dbReference>